<dbReference type="InterPro" id="IPR029277">
    <property type="entry name" value="SVWC_dom"/>
</dbReference>
<protein>
    <submittedName>
        <fullName evidence="5">Toxin protein</fullName>
    </submittedName>
</protein>
<sequence length="103" mass="11071">MGHLRIAVIFLCLSLCTLLALTGAAEESCQVGKMTIPFGSKQKDPGSCTLYECTSQFNRVLLKTLTCAKQAVRRGCKSVPGSLDAPFPDCCPTTLCRGKQWGV</sequence>
<feature type="chain" id="PRO_5013267471" evidence="3">
    <location>
        <begin position="25"/>
        <end position="103"/>
    </location>
</feature>
<dbReference type="Pfam" id="PF15430">
    <property type="entry name" value="SVWC"/>
    <property type="match status" value="1"/>
</dbReference>
<dbReference type="AlphaFoldDB" id="A0A1L4BJ55"/>
<organism evidence="5">
    <name type="scientific">Hemiscorpius lepturus</name>
    <name type="common">Scorpion</name>
    <dbReference type="NCBI Taxonomy" id="520031"/>
    <lineage>
        <taxon>Eukaryota</taxon>
        <taxon>Metazoa</taxon>
        <taxon>Ecdysozoa</taxon>
        <taxon>Arthropoda</taxon>
        <taxon>Chelicerata</taxon>
        <taxon>Arachnida</taxon>
        <taxon>Scorpiones</taxon>
        <taxon>Iurida</taxon>
        <taxon>Scorpionoidea</taxon>
        <taxon>Hemiscorpiidae</taxon>
    </lineage>
</organism>
<evidence type="ECO:0000256" key="1">
    <source>
        <dbReference type="ARBA" id="ARBA00004613"/>
    </source>
</evidence>
<feature type="domain" description="Single" evidence="4">
    <location>
        <begin position="29"/>
        <end position="96"/>
    </location>
</feature>
<reference evidence="5" key="1">
    <citation type="journal article" date="2016" name="Toxicon">
        <title>The first report on transcriptome analysis of the venom gland of Iranian scorpion, Hemiscorpius lepturus.</title>
        <authorList>
            <person name="Kazemi-Lomedasht F."/>
            <person name="Khalaj V."/>
            <person name="Bagheri K.P."/>
            <person name="Behdani M."/>
            <person name="Shahbazzadeh D."/>
        </authorList>
    </citation>
    <scope>NUCLEOTIDE SEQUENCE</scope>
    <source>
        <strain evidence="5">HLVP2</strain>
        <tissue evidence="5">Venom gland</tissue>
    </source>
</reference>
<evidence type="ECO:0000256" key="2">
    <source>
        <dbReference type="ARBA" id="ARBA00022525"/>
    </source>
</evidence>
<evidence type="ECO:0000313" key="5">
    <source>
        <dbReference type="EMBL" id="API81330.1"/>
    </source>
</evidence>
<dbReference type="SMART" id="SM01318">
    <property type="entry name" value="SVWC"/>
    <property type="match status" value="1"/>
</dbReference>
<keyword evidence="3" id="KW-0732">Signal</keyword>
<proteinExistence type="evidence at transcript level"/>
<comment type="subcellular location">
    <subcellularLocation>
        <location evidence="1">Secreted</location>
    </subcellularLocation>
</comment>
<dbReference type="EMBL" id="KX874542">
    <property type="protein sequence ID" value="API81330.1"/>
    <property type="molecule type" value="mRNA"/>
</dbReference>
<evidence type="ECO:0000256" key="3">
    <source>
        <dbReference type="SAM" id="SignalP"/>
    </source>
</evidence>
<feature type="signal peptide" evidence="3">
    <location>
        <begin position="1"/>
        <end position="24"/>
    </location>
</feature>
<keyword evidence="2" id="KW-0964">Secreted</keyword>
<dbReference type="GO" id="GO:0005576">
    <property type="term" value="C:extracellular region"/>
    <property type="evidence" value="ECO:0007669"/>
    <property type="project" value="UniProtKB-SubCell"/>
</dbReference>
<accession>A0A1L4BJ55</accession>
<name>A0A1L4BJ55_HEMLE</name>
<evidence type="ECO:0000259" key="4">
    <source>
        <dbReference type="SMART" id="SM01318"/>
    </source>
</evidence>